<evidence type="ECO:0008006" key="5">
    <source>
        <dbReference type="Google" id="ProtNLM"/>
    </source>
</evidence>
<dbReference type="OMA" id="NIFQATY"/>
<proteinExistence type="predicted"/>
<dbReference type="Proteomes" id="UP000596660">
    <property type="component" value="Unplaced"/>
</dbReference>
<protein>
    <recommendedName>
        <fullName evidence="5">SPARK domain-containing protein</fullName>
    </recommendedName>
</protein>
<feature type="domain" description="SPARK" evidence="1">
    <location>
        <begin position="157"/>
        <end position="313"/>
    </location>
</feature>
<keyword evidence="4" id="KW-1185">Reference proteome</keyword>
<dbReference type="InterPro" id="IPR059003">
    <property type="entry name" value="At1g61900_C"/>
</dbReference>
<dbReference type="PANTHER" id="PTHR33831">
    <property type="entry name" value="GPI-ANCHORED PROTEIN"/>
    <property type="match status" value="1"/>
</dbReference>
<dbReference type="Pfam" id="PF26584">
    <property type="entry name" value="At1g61900"/>
    <property type="match status" value="1"/>
</dbReference>
<organism evidence="3 4">
    <name type="scientific">Chenopodium quinoa</name>
    <name type="common">Quinoa</name>
    <dbReference type="NCBI Taxonomy" id="63459"/>
    <lineage>
        <taxon>Eukaryota</taxon>
        <taxon>Viridiplantae</taxon>
        <taxon>Streptophyta</taxon>
        <taxon>Embryophyta</taxon>
        <taxon>Tracheophyta</taxon>
        <taxon>Spermatophyta</taxon>
        <taxon>Magnoliopsida</taxon>
        <taxon>eudicotyledons</taxon>
        <taxon>Gunneridae</taxon>
        <taxon>Pentapetalae</taxon>
        <taxon>Caryophyllales</taxon>
        <taxon>Chenopodiaceae</taxon>
        <taxon>Chenopodioideae</taxon>
        <taxon>Atripliceae</taxon>
        <taxon>Chenopodium</taxon>
    </lineage>
</organism>
<evidence type="ECO:0000313" key="4">
    <source>
        <dbReference type="Proteomes" id="UP000596660"/>
    </source>
</evidence>
<dbReference type="Pfam" id="PF19160">
    <property type="entry name" value="SPARK"/>
    <property type="match status" value="1"/>
</dbReference>
<name>A0A803M5U8_CHEQI</name>
<reference evidence="3" key="2">
    <citation type="submission" date="2021-03" db="UniProtKB">
        <authorList>
            <consortium name="EnsemblPlants"/>
        </authorList>
    </citation>
    <scope>IDENTIFICATION</scope>
</reference>
<evidence type="ECO:0000259" key="1">
    <source>
        <dbReference type="Pfam" id="PF19160"/>
    </source>
</evidence>
<dbReference type="GO" id="GO:0005886">
    <property type="term" value="C:plasma membrane"/>
    <property type="evidence" value="ECO:0007669"/>
    <property type="project" value="TreeGrafter"/>
</dbReference>
<dbReference type="AlphaFoldDB" id="A0A803M5U8"/>
<reference evidence="3" key="1">
    <citation type="journal article" date="2017" name="Nature">
        <title>The genome of Chenopodium quinoa.</title>
        <authorList>
            <person name="Jarvis D.E."/>
            <person name="Ho Y.S."/>
            <person name="Lightfoot D.J."/>
            <person name="Schmoeckel S.M."/>
            <person name="Li B."/>
            <person name="Borm T.J.A."/>
            <person name="Ohyanagi H."/>
            <person name="Mineta K."/>
            <person name="Michell C.T."/>
            <person name="Saber N."/>
            <person name="Kharbatia N.M."/>
            <person name="Rupper R.R."/>
            <person name="Sharp A.R."/>
            <person name="Dally N."/>
            <person name="Boughton B.A."/>
            <person name="Woo Y.H."/>
            <person name="Gao G."/>
            <person name="Schijlen E.G.W.M."/>
            <person name="Guo X."/>
            <person name="Momin A.A."/>
            <person name="Negrao S."/>
            <person name="Al-Babili S."/>
            <person name="Gehring C."/>
            <person name="Roessner U."/>
            <person name="Jung C."/>
            <person name="Murphy K."/>
            <person name="Arold S.T."/>
            <person name="Gojobori T."/>
            <person name="van der Linden C.G."/>
            <person name="van Loo E.N."/>
            <person name="Jellen E.N."/>
            <person name="Maughan P.J."/>
            <person name="Tester M."/>
        </authorList>
    </citation>
    <scope>NUCLEOTIDE SEQUENCE [LARGE SCALE GENOMIC DNA]</scope>
    <source>
        <strain evidence="3">cv. PI 614886</strain>
    </source>
</reference>
<dbReference type="PANTHER" id="PTHR33831:SF4">
    <property type="entry name" value="GPI-ANCHORED PROTEIN"/>
    <property type="match status" value="1"/>
</dbReference>
<dbReference type="EnsemblPlants" id="AUR62023821-RA">
    <property type="protein sequence ID" value="AUR62023821-RA:cds"/>
    <property type="gene ID" value="AUR62023821"/>
</dbReference>
<dbReference type="InterPro" id="IPR040336">
    <property type="entry name" value="At1g61900-like"/>
</dbReference>
<sequence>MLSVSNESCVDNFLDAQAGYIRHLPMLVSVALSYGSDKSLDRGIYILKGCLRGSRCCLMVSRTMDCRRTVDHLKGTLCQRFLLFTIWFSTFEDVVFLKVLAEQYHLPSHHKLDKLPTTGAFQPIQISPSVIPHDPIPDESNPPMYPRFPMIYKPVLTGKCPVNFSAISDVIERTALDCSQPLASYVGNVICCPQFSSLLRIFQGYHSTISDKLVFQDATADDCFSDIISILASKGANSSISRLCSVKPSNITGGSCPVKDVNSFEKIVNTSLLLDSCSTVDLLKECCRPVCQPAITDAALQLSGQLAASDGKNAAGGAINIDTLNDCRGVVFSWLSRKLSADAANTAFRIVSSCKVNKVCPLQFRHPLEVVEQCRNTAAPGPSCCSSLNSYINGVQKQMLITNKQAIICSTMFASMLQKAGVMANVYELCDVDLKDFSIQVTAYGQQGCLLRSQPADIVYDNVTGYSFTCDLNDNIGAPWPSSSSMSSFSLCAPEMSLPALPKSKHSGSHGMSTTV</sequence>
<dbReference type="InterPro" id="IPR043891">
    <property type="entry name" value="SPARK"/>
</dbReference>
<dbReference type="Gramene" id="AUR62023821-RA">
    <property type="protein sequence ID" value="AUR62023821-RA:cds"/>
    <property type="gene ID" value="AUR62023821"/>
</dbReference>
<feature type="domain" description="At1g61900-like C-terminal" evidence="2">
    <location>
        <begin position="358"/>
        <end position="431"/>
    </location>
</feature>
<evidence type="ECO:0000313" key="3">
    <source>
        <dbReference type="EnsemblPlants" id="AUR62023821-RA:cds"/>
    </source>
</evidence>
<accession>A0A803M5U8</accession>
<evidence type="ECO:0000259" key="2">
    <source>
        <dbReference type="Pfam" id="PF26584"/>
    </source>
</evidence>